<protein>
    <recommendedName>
        <fullName evidence="4">squalene monooxygenase</fullName>
        <ecNumber evidence="4">1.14.14.17</ecNumber>
    </recommendedName>
</protein>
<keyword evidence="8" id="KW-0472">Membrane</keyword>
<dbReference type="SUPFAM" id="SSF51905">
    <property type="entry name" value="FAD/NAD(P)-binding domain"/>
    <property type="match status" value="1"/>
</dbReference>
<comment type="cofactor">
    <cofactor evidence="1">
        <name>FAD</name>
        <dbReference type="ChEBI" id="CHEBI:57692"/>
    </cofactor>
</comment>
<dbReference type="EC" id="1.14.14.17" evidence="4"/>
<dbReference type="InterPro" id="IPR040125">
    <property type="entry name" value="Squalene_monox"/>
</dbReference>
<dbReference type="AlphaFoldDB" id="A0A919DGQ3"/>
<evidence type="ECO:0000259" key="9">
    <source>
        <dbReference type="Pfam" id="PF08491"/>
    </source>
</evidence>
<evidence type="ECO:0000256" key="7">
    <source>
        <dbReference type="ARBA" id="ARBA00023002"/>
    </source>
</evidence>
<evidence type="ECO:0000256" key="8">
    <source>
        <dbReference type="ARBA" id="ARBA00023136"/>
    </source>
</evidence>
<dbReference type="RefSeq" id="WP_190134724.1">
    <property type="nucleotide sequence ID" value="NZ_BNBT01000010.1"/>
</dbReference>
<evidence type="ECO:0000256" key="6">
    <source>
        <dbReference type="ARBA" id="ARBA00022827"/>
    </source>
</evidence>
<evidence type="ECO:0000256" key="2">
    <source>
        <dbReference type="ARBA" id="ARBA00004370"/>
    </source>
</evidence>
<dbReference type="PANTHER" id="PTHR10835:SF0">
    <property type="entry name" value="SQUALENE MONOOXYGENASE"/>
    <property type="match status" value="1"/>
</dbReference>
<dbReference type="GO" id="GO:0016126">
    <property type="term" value="P:sterol biosynthetic process"/>
    <property type="evidence" value="ECO:0007669"/>
    <property type="project" value="InterPro"/>
</dbReference>
<dbReference type="Proteomes" id="UP000608024">
    <property type="component" value="Unassembled WGS sequence"/>
</dbReference>
<accession>A0A919DGQ3</accession>
<keyword evidence="6" id="KW-0274">FAD</keyword>
<keyword evidence="11" id="KW-1185">Reference proteome</keyword>
<feature type="domain" description="Squalene epoxidase" evidence="9">
    <location>
        <begin position="141"/>
        <end position="298"/>
    </location>
</feature>
<reference evidence="10" key="2">
    <citation type="submission" date="2020-09" db="EMBL/GenBank/DDBJ databases">
        <authorList>
            <person name="Sun Q."/>
            <person name="Ohkuma M."/>
        </authorList>
    </citation>
    <scope>NUCLEOTIDE SEQUENCE</scope>
    <source>
        <strain evidence="10">JCM 4784</strain>
    </source>
</reference>
<dbReference type="InterPro" id="IPR013698">
    <property type="entry name" value="Squalene_epoxidase"/>
</dbReference>
<dbReference type="Pfam" id="PF08491">
    <property type="entry name" value="SE"/>
    <property type="match status" value="1"/>
</dbReference>
<keyword evidence="5" id="KW-0285">Flavoprotein</keyword>
<proteinExistence type="inferred from homology"/>
<evidence type="ECO:0000313" key="11">
    <source>
        <dbReference type="Proteomes" id="UP000608024"/>
    </source>
</evidence>
<dbReference type="PANTHER" id="PTHR10835">
    <property type="entry name" value="SQUALENE MONOOXYGENASE"/>
    <property type="match status" value="1"/>
</dbReference>
<comment type="caution">
    <text evidence="10">The sequence shown here is derived from an EMBL/GenBank/DDBJ whole genome shotgun (WGS) entry which is preliminary data.</text>
</comment>
<gene>
    <name evidence="10" type="ORF">GCM10018785_11500</name>
</gene>
<dbReference type="GO" id="GO:0050660">
    <property type="term" value="F:flavin adenine dinucleotide binding"/>
    <property type="evidence" value="ECO:0007669"/>
    <property type="project" value="InterPro"/>
</dbReference>
<keyword evidence="7" id="KW-0560">Oxidoreductase</keyword>
<evidence type="ECO:0000256" key="5">
    <source>
        <dbReference type="ARBA" id="ARBA00022630"/>
    </source>
</evidence>
<dbReference type="InterPro" id="IPR036188">
    <property type="entry name" value="FAD/NAD-bd_sf"/>
</dbReference>
<evidence type="ECO:0000256" key="3">
    <source>
        <dbReference type="ARBA" id="ARBA00008802"/>
    </source>
</evidence>
<dbReference type="Gene3D" id="3.50.50.60">
    <property type="entry name" value="FAD/NAD(P)-binding domain"/>
    <property type="match status" value="1"/>
</dbReference>
<comment type="subcellular location">
    <subcellularLocation>
        <location evidence="2">Membrane</location>
    </subcellularLocation>
</comment>
<name>A0A919DGQ3_9ACTN</name>
<comment type="similarity">
    <text evidence="3">Belongs to the squalene monooxygenase family.</text>
</comment>
<evidence type="ECO:0000313" key="10">
    <source>
        <dbReference type="EMBL" id="GHE43642.1"/>
    </source>
</evidence>
<evidence type="ECO:0000256" key="1">
    <source>
        <dbReference type="ARBA" id="ARBA00001974"/>
    </source>
</evidence>
<dbReference type="GO" id="GO:0004506">
    <property type="term" value="F:squalene monooxygenase activity"/>
    <property type="evidence" value="ECO:0007669"/>
    <property type="project" value="UniProtKB-EC"/>
</dbReference>
<dbReference type="PRINTS" id="PR00420">
    <property type="entry name" value="RNGMNOXGNASE"/>
</dbReference>
<dbReference type="Pfam" id="PF12831">
    <property type="entry name" value="FAD_oxidored"/>
    <property type="match status" value="1"/>
</dbReference>
<dbReference type="GO" id="GO:0016020">
    <property type="term" value="C:membrane"/>
    <property type="evidence" value="ECO:0007669"/>
    <property type="project" value="UniProtKB-SubCell"/>
</dbReference>
<evidence type="ECO:0000256" key="4">
    <source>
        <dbReference type="ARBA" id="ARBA00012312"/>
    </source>
</evidence>
<sequence length="432" mass="45151">MEVAEAVVAGAGPAGCAAALALARRGTHVTLVEPRPERGGRFAGEWLHPAGVAALARLGVSLPSGAFVEKRGFLVHPGAGHTPIELPYSQGGAVTAPHHVFAGALLAQARRTGSVTVVLGPRLTDATARGACRVAGELLHVPLVVGADGRNSAVRRALYRNAAPPVTLSHTAGLVLRDVPLPTEGYGHIFLGGPGPALVYRIAPALVRVCLDVPLSRPGAGQVRAYLEGRFTGHLPAELAEAFRRGVRAGDVQWSAGQFRRRACFGRGRVALVGDAAGCGHPLAAQGMTNAVLDAEGLAAATDLEGYRKARTQASRVPERVAAAVHRVLTGHDRASLALRHSLFALWRGDAHERARSMRLLALEETRRGALCGSVAHIAAGALAYAVRDERSDLLDSVATVTGLTNWLLWLAGSHVGVPPRRLVRKVAVMGC</sequence>
<dbReference type="EMBL" id="BNBT01000010">
    <property type="protein sequence ID" value="GHE43642.1"/>
    <property type="molecule type" value="Genomic_DNA"/>
</dbReference>
<reference evidence="10" key="1">
    <citation type="journal article" date="2014" name="Int. J. Syst. Evol. Microbiol.">
        <title>Complete genome sequence of Corynebacterium casei LMG S-19264T (=DSM 44701T), isolated from a smear-ripened cheese.</title>
        <authorList>
            <consortium name="US DOE Joint Genome Institute (JGI-PGF)"/>
            <person name="Walter F."/>
            <person name="Albersmeier A."/>
            <person name="Kalinowski J."/>
            <person name="Ruckert C."/>
        </authorList>
    </citation>
    <scope>NUCLEOTIDE SEQUENCE</scope>
    <source>
        <strain evidence="10">JCM 4784</strain>
    </source>
</reference>
<organism evidence="10 11">
    <name type="scientific">Streptomyces longispororuber</name>
    <dbReference type="NCBI Taxonomy" id="68230"/>
    <lineage>
        <taxon>Bacteria</taxon>
        <taxon>Bacillati</taxon>
        <taxon>Actinomycetota</taxon>
        <taxon>Actinomycetes</taxon>
        <taxon>Kitasatosporales</taxon>
        <taxon>Streptomycetaceae</taxon>
        <taxon>Streptomyces</taxon>
    </lineage>
</organism>